<accession>A0A0D6MDB8</accession>
<keyword evidence="2" id="KW-1185">Reference proteome</keyword>
<dbReference type="Proteomes" id="UP000054495">
    <property type="component" value="Unassembled WGS sequence"/>
</dbReference>
<protein>
    <submittedName>
        <fullName evidence="1">Uncharacterized protein</fullName>
    </submittedName>
</protein>
<dbReference type="EMBL" id="KE124780">
    <property type="protein sequence ID" value="EPB80387.1"/>
    <property type="molecule type" value="Genomic_DNA"/>
</dbReference>
<organism evidence="1 2">
    <name type="scientific">Ancylostoma ceylanicum</name>
    <dbReference type="NCBI Taxonomy" id="53326"/>
    <lineage>
        <taxon>Eukaryota</taxon>
        <taxon>Metazoa</taxon>
        <taxon>Ecdysozoa</taxon>
        <taxon>Nematoda</taxon>
        <taxon>Chromadorea</taxon>
        <taxon>Rhabditida</taxon>
        <taxon>Rhabditina</taxon>
        <taxon>Rhabditomorpha</taxon>
        <taxon>Strongyloidea</taxon>
        <taxon>Ancylostomatidae</taxon>
        <taxon>Ancylostomatinae</taxon>
        <taxon>Ancylostoma</taxon>
    </lineage>
</organism>
<name>A0A0D6MDB8_9BILA</name>
<proteinExistence type="predicted"/>
<evidence type="ECO:0000313" key="1">
    <source>
        <dbReference type="EMBL" id="EPB80387.1"/>
    </source>
</evidence>
<reference evidence="1 2" key="1">
    <citation type="submission" date="2013-05" db="EMBL/GenBank/DDBJ databases">
        <title>Draft genome of the parasitic nematode Anyclostoma ceylanicum.</title>
        <authorList>
            <person name="Mitreva M."/>
        </authorList>
    </citation>
    <scope>NUCLEOTIDE SEQUENCE [LARGE SCALE GENOMIC DNA]</scope>
</reference>
<gene>
    <name evidence="1" type="ORF">ANCCEY_00484</name>
</gene>
<dbReference type="AlphaFoldDB" id="A0A0D6MDB8"/>
<sequence>MILVLTYAICWAPMNIHNVLNGFEVISYSQYSVANDKGDKERVWAILPCQCSKKNIGKIIVYLCTTTDAVVRVASESEYKRQATRGYAINGDTADFAKFHGFIAAVGEKFAVICK</sequence>
<evidence type="ECO:0000313" key="2">
    <source>
        <dbReference type="Proteomes" id="UP000054495"/>
    </source>
</evidence>